<dbReference type="GO" id="GO:0007165">
    <property type="term" value="P:signal transduction"/>
    <property type="evidence" value="ECO:0007669"/>
    <property type="project" value="TreeGrafter"/>
</dbReference>
<dbReference type="Gene3D" id="3.30.540.10">
    <property type="entry name" value="Fructose-1,6-Bisphosphatase, subunit A, domain 1"/>
    <property type="match status" value="1"/>
</dbReference>
<dbReference type="PANTHER" id="PTHR20854:SF4">
    <property type="entry name" value="INOSITOL-1-MONOPHOSPHATASE-RELATED"/>
    <property type="match status" value="1"/>
</dbReference>
<gene>
    <name evidence="2" type="ORF">EDF64_11411</name>
</gene>
<dbReference type="Pfam" id="PF00459">
    <property type="entry name" value="Inositol_P"/>
    <property type="match status" value="1"/>
</dbReference>
<comment type="caution">
    <text evidence="2">The sequence shown here is derived from an EMBL/GenBank/DDBJ whole genome shotgun (WGS) entry which is preliminary data.</text>
</comment>
<evidence type="ECO:0000313" key="2">
    <source>
        <dbReference type="EMBL" id="TDN41932.1"/>
    </source>
</evidence>
<dbReference type="GO" id="GO:0008934">
    <property type="term" value="F:inositol monophosphate 1-phosphatase activity"/>
    <property type="evidence" value="ECO:0007669"/>
    <property type="project" value="TreeGrafter"/>
</dbReference>
<keyword evidence="1" id="KW-0479">Metal-binding</keyword>
<accession>A0A4V3BK89</accession>
<evidence type="ECO:0000313" key="3">
    <source>
        <dbReference type="Proteomes" id="UP000295764"/>
    </source>
</evidence>
<dbReference type="GO" id="GO:0006020">
    <property type="term" value="P:inositol metabolic process"/>
    <property type="evidence" value="ECO:0007669"/>
    <property type="project" value="TreeGrafter"/>
</dbReference>
<name>A0A4V3BK89_9MICO</name>
<dbReference type="EMBL" id="SNVW01000014">
    <property type="protein sequence ID" value="TDN41932.1"/>
    <property type="molecule type" value="Genomic_DNA"/>
</dbReference>
<protein>
    <submittedName>
        <fullName evidence="2">Myo-inositol-1(Or 4)-monophosphatase</fullName>
    </submittedName>
</protein>
<dbReference type="PRINTS" id="PR00377">
    <property type="entry name" value="IMPHPHTASES"/>
</dbReference>
<dbReference type="OrthoDB" id="9785695at2"/>
<feature type="binding site" evidence="1">
    <location>
        <position position="94"/>
    </location>
    <ligand>
        <name>Mg(2+)</name>
        <dbReference type="ChEBI" id="CHEBI:18420"/>
        <label>1</label>
        <note>catalytic</note>
    </ligand>
</feature>
<sequence length="270" mass="28074">MHRTIASVRTADDPALLDGLVAAVTEAGTVLLDRFSTANRVDDRDALLTAISDNDDASMTVLRPALEQLRPEARWDDDEEGHGSLGAGEWWVADAAEGNVNHIHGGANWGVTATLVRDDVPVVTAVFLPALRQTFTAVRGGGAFLNGSPITVSAKSDLTAALVGTGQAKPGEAPDVRRLMSGSIDRMLDAALLVSATVPATLQLVQVAAGHIDAFWQYGQVRSGLVAGALLVQEAHGAVIDTTGAPWTLTSTDFIATTPGLAPSIAAVLR</sequence>
<dbReference type="GO" id="GO:0046872">
    <property type="term" value="F:metal ion binding"/>
    <property type="evidence" value="ECO:0007669"/>
    <property type="project" value="UniProtKB-KW"/>
</dbReference>
<dbReference type="Proteomes" id="UP000295764">
    <property type="component" value="Unassembled WGS sequence"/>
</dbReference>
<evidence type="ECO:0000256" key="1">
    <source>
        <dbReference type="PIRSR" id="PIRSR600760-2"/>
    </source>
</evidence>
<dbReference type="SUPFAM" id="SSF56655">
    <property type="entry name" value="Carbohydrate phosphatase"/>
    <property type="match status" value="1"/>
</dbReference>
<dbReference type="InterPro" id="IPR000760">
    <property type="entry name" value="Inositol_monophosphatase-like"/>
</dbReference>
<keyword evidence="1" id="KW-0460">Magnesium</keyword>
<comment type="cofactor">
    <cofactor evidence="1">
        <name>Mg(2+)</name>
        <dbReference type="ChEBI" id="CHEBI:18420"/>
    </cofactor>
</comment>
<organism evidence="2 3">
    <name type="scientific">Curtobacterium flaccumfaciens</name>
    <dbReference type="NCBI Taxonomy" id="2035"/>
    <lineage>
        <taxon>Bacteria</taxon>
        <taxon>Bacillati</taxon>
        <taxon>Actinomycetota</taxon>
        <taxon>Actinomycetes</taxon>
        <taxon>Micrococcales</taxon>
        <taxon>Microbacteriaceae</taxon>
        <taxon>Curtobacterium</taxon>
    </lineage>
</organism>
<proteinExistence type="predicted"/>
<dbReference type="PANTHER" id="PTHR20854">
    <property type="entry name" value="INOSITOL MONOPHOSPHATASE"/>
    <property type="match status" value="1"/>
</dbReference>
<reference evidence="2 3" key="1">
    <citation type="submission" date="2019-03" db="EMBL/GenBank/DDBJ databases">
        <title>Genomic analyses of the natural microbiome of Caenorhabditis elegans.</title>
        <authorList>
            <person name="Samuel B."/>
        </authorList>
    </citation>
    <scope>NUCLEOTIDE SEQUENCE [LARGE SCALE GENOMIC DNA]</scope>
    <source>
        <strain evidence="2 3">JUb65</strain>
    </source>
</reference>
<dbReference type="AlphaFoldDB" id="A0A4V3BK89"/>
<dbReference type="RefSeq" id="WP_133520974.1">
    <property type="nucleotide sequence ID" value="NZ_SNVW01000014.1"/>
</dbReference>
<dbReference type="Gene3D" id="3.40.190.80">
    <property type="match status" value="1"/>
</dbReference>